<dbReference type="Proteomes" id="UP000823749">
    <property type="component" value="Chromosome 7"/>
</dbReference>
<organism evidence="1 2">
    <name type="scientific">Rhododendron griersonianum</name>
    <dbReference type="NCBI Taxonomy" id="479676"/>
    <lineage>
        <taxon>Eukaryota</taxon>
        <taxon>Viridiplantae</taxon>
        <taxon>Streptophyta</taxon>
        <taxon>Embryophyta</taxon>
        <taxon>Tracheophyta</taxon>
        <taxon>Spermatophyta</taxon>
        <taxon>Magnoliopsida</taxon>
        <taxon>eudicotyledons</taxon>
        <taxon>Gunneridae</taxon>
        <taxon>Pentapetalae</taxon>
        <taxon>asterids</taxon>
        <taxon>Ericales</taxon>
        <taxon>Ericaceae</taxon>
        <taxon>Ericoideae</taxon>
        <taxon>Rhodoreae</taxon>
        <taxon>Rhododendron</taxon>
    </lineage>
</organism>
<name>A0AAV6JI33_9ERIC</name>
<evidence type="ECO:0000313" key="2">
    <source>
        <dbReference type="Proteomes" id="UP000823749"/>
    </source>
</evidence>
<proteinExistence type="predicted"/>
<evidence type="ECO:0000313" key="1">
    <source>
        <dbReference type="EMBL" id="KAG5539608.1"/>
    </source>
</evidence>
<sequence>MLFSSWECGWLLSKLVEHWMRQYKFLFLSVSVSLFSSNGSCILKQMCSLSIKCRLLLVFPWVATVCGGGGWSEGDGGGGRGLLFRGWLEVLGCKEGRKT</sequence>
<gene>
    <name evidence="1" type="ORF">RHGRI_019970</name>
</gene>
<accession>A0AAV6JI33</accession>
<comment type="caution">
    <text evidence="1">The sequence shown here is derived from an EMBL/GenBank/DDBJ whole genome shotgun (WGS) entry which is preliminary data.</text>
</comment>
<dbReference type="EMBL" id="JACTNZ010000007">
    <property type="protein sequence ID" value="KAG5539608.1"/>
    <property type="molecule type" value="Genomic_DNA"/>
</dbReference>
<dbReference type="AlphaFoldDB" id="A0AAV6JI33"/>
<protein>
    <submittedName>
        <fullName evidence="1">Uncharacterized protein</fullName>
    </submittedName>
</protein>
<keyword evidence="2" id="KW-1185">Reference proteome</keyword>
<reference evidence="1" key="1">
    <citation type="submission" date="2020-08" db="EMBL/GenBank/DDBJ databases">
        <title>Plant Genome Project.</title>
        <authorList>
            <person name="Zhang R.-G."/>
        </authorList>
    </citation>
    <scope>NUCLEOTIDE SEQUENCE</scope>
    <source>
        <strain evidence="1">WSP0</strain>
        <tissue evidence="1">Leaf</tissue>
    </source>
</reference>